<feature type="region of interest" description="Disordered" evidence="1">
    <location>
        <begin position="105"/>
        <end position="133"/>
    </location>
</feature>
<dbReference type="PANTHER" id="PTHR36121:SF1">
    <property type="entry name" value="PROTEIN SXY"/>
    <property type="match status" value="1"/>
</dbReference>
<dbReference type="Proteomes" id="UP001254759">
    <property type="component" value="Unassembled WGS sequence"/>
</dbReference>
<dbReference type="EMBL" id="JAVDTT010000003">
    <property type="protein sequence ID" value="MDR6842488.1"/>
    <property type="molecule type" value="Genomic_DNA"/>
</dbReference>
<evidence type="ECO:0000313" key="4">
    <source>
        <dbReference type="Proteomes" id="UP001254759"/>
    </source>
</evidence>
<evidence type="ECO:0000313" key="3">
    <source>
        <dbReference type="EMBL" id="MDR6842488.1"/>
    </source>
</evidence>
<dbReference type="RefSeq" id="WP_310094546.1">
    <property type="nucleotide sequence ID" value="NZ_JAVDTT010000003.1"/>
</dbReference>
<dbReference type="PANTHER" id="PTHR36121">
    <property type="entry name" value="PROTEIN SXY"/>
    <property type="match status" value="1"/>
</dbReference>
<dbReference type="SUPFAM" id="SSF159894">
    <property type="entry name" value="YgaC/TfoX-N like"/>
    <property type="match status" value="1"/>
</dbReference>
<feature type="compositionally biased region" description="Basic residues" evidence="1">
    <location>
        <begin position="113"/>
        <end position="133"/>
    </location>
</feature>
<dbReference type="Pfam" id="PF04993">
    <property type="entry name" value="TfoX_N"/>
    <property type="match status" value="1"/>
</dbReference>
<gene>
    <name evidence="3" type="ORF">J2W94_002782</name>
</gene>
<feature type="domain" description="TfoX N-terminal" evidence="2">
    <location>
        <begin position="11"/>
        <end position="103"/>
    </location>
</feature>
<dbReference type="InterPro" id="IPR047525">
    <property type="entry name" value="TfoX-like"/>
</dbReference>
<keyword evidence="4" id="KW-1185">Reference proteome</keyword>
<dbReference type="InterPro" id="IPR007076">
    <property type="entry name" value="TfoX_N"/>
</dbReference>
<proteinExistence type="predicted"/>
<evidence type="ECO:0000259" key="2">
    <source>
        <dbReference type="Pfam" id="PF04993"/>
    </source>
</evidence>
<name>A0ABU1RUN5_9GAMM</name>
<dbReference type="Gene3D" id="3.30.1460.30">
    <property type="entry name" value="YgaC/TfoX-N like chaperone"/>
    <property type="match status" value="1"/>
</dbReference>
<evidence type="ECO:0000256" key="1">
    <source>
        <dbReference type="SAM" id="MobiDB-lite"/>
    </source>
</evidence>
<accession>A0ABU1RUN5</accession>
<comment type="caution">
    <text evidence="3">The sequence shown here is derived from an EMBL/GenBank/DDBJ whole genome shotgun (WGS) entry which is preliminary data.</text>
</comment>
<protein>
    <submittedName>
        <fullName evidence="3">DNA transformation protein</fullName>
    </submittedName>
</protein>
<reference evidence="3 4" key="1">
    <citation type="submission" date="2023-07" db="EMBL/GenBank/DDBJ databases">
        <title>Sorghum-associated microbial communities from plants grown in Nebraska, USA.</title>
        <authorList>
            <person name="Schachtman D."/>
        </authorList>
    </citation>
    <scope>NUCLEOTIDE SEQUENCE [LARGE SCALE GENOMIC DNA]</scope>
    <source>
        <strain evidence="3 4">BE107</strain>
    </source>
</reference>
<sequence length="133" mass="14534">MSESFTGYLRDLFSELGPVVLRKMFGGQGLYHDGLIIGLVIGEELYLKTDAATVGAFEQAGGHPFVYQGKGKPVTMSYWLPPAEAMESAQAMRPWAKLAYEAAVRKNSEKKPVSKKPAKKTTAKKAVAPKRKS</sequence>
<organism evidence="3 4">
    <name type="scientific">Pseudoxanthomonas sacheonensis</name>
    <dbReference type="NCBI Taxonomy" id="443615"/>
    <lineage>
        <taxon>Bacteria</taxon>
        <taxon>Pseudomonadati</taxon>
        <taxon>Pseudomonadota</taxon>
        <taxon>Gammaproteobacteria</taxon>
        <taxon>Lysobacterales</taxon>
        <taxon>Lysobacteraceae</taxon>
        <taxon>Pseudoxanthomonas</taxon>
    </lineage>
</organism>